<evidence type="ECO:0000313" key="4">
    <source>
        <dbReference type="Proteomes" id="UP000706151"/>
    </source>
</evidence>
<dbReference type="Proteomes" id="UP000706151">
    <property type="component" value="Unassembled WGS sequence"/>
</dbReference>
<protein>
    <submittedName>
        <fullName evidence="3">SIR2 family protein</fullName>
    </submittedName>
</protein>
<proteinExistence type="predicted"/>
<evidence type="ECO:0000256" key="1">
    <source>
        <dbReference type="SAM" id="MobiDB-lite"/>
    </source>
</evidence>
<gene>
    <name evidence="3" type="ORF">IPK02_22470</name>
</gene>
<dbReference type="InterPro" id="IPR057574">
    <property type="entry name" value="nSTAND_NTPase5_dom"/>
</dbReference>
<name>A0A935TFM5_9PROT</name>
<accession>A0A935TFM5</accession>
<evidence type="ECO:0000259" key="2">
    <source>
        <dbReference type="Pfam" id="PF25199"/>
    </source>
</evidence>
<feature type="region of interest" description="Disordered" evidence="1">
    <location>
        <begin position="820"/>
        <end position="840"/>
    </location>
</feature>
<feature type="domain" description="Novel STAND NTPase 5" evidence="2">
    <location>
        <begin position="318"/>
        <end position="449"/>
    </location>
</feature>
<reference evidence="3 4" key="1">
    <citation type="submission" date="2020-10" db="EMBL/GenBank/DDBJ databases">
        <title>Connecting structure to function with the recovery of over 1000 high-quality activated sludge metagenome-assembled genomes encoding full-length rRNA genes using long-read sequencing.</title>
        <authorList>
            <person name="Singleton C.M."/>
            <person name="Petriglieri F."/>
            <person name="Kristensen J.M."/>
            <person name="Kirkegaard R.H."/>
            <person name="Michaelsen T.Y."/>
            <person name="Andersen M.H."/>
            <person name="Karst S.M."/>
            <person name="Dueholm M.S."/>
            <person name="Nielsen P.H."/>
            <person name="Albertsen M."/>
        </authorList>
    </citation>
    <scope>NUCLEOTIDE SEQUENCE [LARGE SCALE GENOMIC DNA]</scope>
    <source>
        <strain evidence="3">Fred_18-Q3-R57-64_BAT3C.720</strain>
    </source>
</reference>
<dbReference type="Pfam" id="PF13289">
    <property type="entry name" value="SIR2_2"/>
    <property type="match status" value="1"/>
</dbReference>
<dbReference type="AlphaFoldDB" id="A0A935TFM5"/>
<sequence length="840" mass="95634">MSTLLDFGVSPADRDSLLRGLYEGRYNLLLGAGASYGCNGGDGVELRDGATLSTQIASKFGLKLNSDEAKKLPLTYEEAESANKAGLKRWLRARFTDCKPTWQHKLFQIHWERIWTFNIDDVLENAFAIDRTTNAIRDIASFDWKEKAAPLDSTPNKLQIVYLHGRASDLGGHLDGLVFSILEYTQATRSFQQWHASFQTHYIERPFIVCGASLAEEVDLAEAIRTKNLSRANGFPSFMVSFGLDEGQKERMRRFNLVPISCPLDAFLTLLLSELQEFRKTADAVASRLKPGTYERFHAQFRRLDTKDTSTKAMQGTDFYGGDEPRWNDILSDLDAEFTPTVKAAAVLDGPVDRYAVLLHGDPVSGKTVGLLRIAKHALNKGFKPFWFRHEEGFNAEIAADYLCGDDRAVLFIDDAANYLEAVGKTLQYAKNSGTSARIFISLRSHRLRGFRIDVKDEFRAEFRFSQMQSHDIVHFIRKRKRASRLGKHIGTSDSTLAKELTIKCKSELLESISYIEFSEPIRQRVRRIVLASMGTAAQKALLAHVVCVHRFGFSLPIRVAMIAFGTQISEFRSLLDDNLKAEGILVRDERGIRLRHRILSEYSWIEFFTEKERYEAMSAIVAALAPLVNPAVIKAKGIEHLILREILDQEQVSLSIGTRALDFYEEQEPDLGWSSRYWDQRALLEFRIEGHFPKAYSYSQKAISLENHPYAYTSLGTICMGHCTRLLHNNRMEAMKYFYEGEEALGTAWNLAASNGKYYEHPFVKFFASAVQVLRKLTPADLEFEAILEHFRIWILRAKDSPAFSTSLGQKRLRDMQAQEMKERLRMQRSKQADPNKKI</sequence>
<comment type="caution">
    <text evidence="3">The sequence shown here is derived from an EMBL/GenBank/DDBJ whole genome shotgun (WGS) entry which is preliminary data.</text>
</comment>
<dbReference type="EMBL" id="JADJOT010000012">
    <property type="protein sequence ID" value="MBK7956478.1"/>
    <property type="molecule type" value="Genomic_DNA"/>
</dbReference>
<dbReference type="Pfam" id="PF25199">
    <property type="entry name" value="nSTAND_NTPase5"/>
    <property type="match status" value="1"/>
</dbReference>
<evidence type="ECO:0000313" key="3">
    <source>
        <dbReference type="EMBL" id="MBK7956478.1"/>
    </source>
</evidence>
<organism evidence="3 4">
    <name type="scientific">Candidatus Accumulibacter affinis</name>
    <dbReference type="NCBI Taxonomy" id="2954384"/>
    <lineage>
        <taxon>Bacteria</taxon>
        <taxon>Pseudomonadati</taxon>
        <taxon>Pseudomonadota</taxon>
        <taxon>Betaproteobacteria</taxon>
        <taxon>Candidatus Accumulibacter</taxon>
    </lineage>
</organism>